<evidence type="ECO:0000313" key="3">
    <source>
        <dbReference type="Proteomes" id="UP000887159"/>
    </source>
</evidence>
<reference evidence="2" key="1">
    <citation type="submission" date="2020-08" db="EMBL/GenBank/DDBJ databases">
        <title>Multicomponent nature underlies the extraordinary mechanical properties of spider dragline silk.</title>
        <authorList>
            <person name="Kono N."/>
            <person name="Nakamura H."/>
            <person name="Mori M."/>
            <person name="Yoshida Y."/>
            <person name="Ohtoshi R."/>
            <person name="Malay A.D."/>
            <person name="Moran D.A.P."/>
            <person name="Tomita M."/>
            <person name="Numata K."/>
            <person name="Arakawa K."/>
        </authorList>
    </citation>
    <scope>NUCLEOTIDE SEQUENCE</scope>
</reference>
<keyword evidence="1" id="KW-0732">Signal</keyword>
<organism evidence="2 3">
    <name type="scientific">Trichonephila clavipes</name>
    <name type="common">Golden silk orbweaver</name>
    <name type="synonym">Nephila clavipes</name>
    <dbReference type="NCBI Taxonomy" id="2585209"/>
    <lineage>
        <taxon>Eukaryota</taxon>
        <taxon>Metazoa</taxon>
        <taxon>Ecdysozoa</taxon>
        <taxon>Arthropoda</taxon>
        <taxon>Chelicerata</taxon>
        <taxon>Arachnida</taxon>
        <taxon>Araneae</taxon>
        <taxon>Araneomorphae</taxon>
        <taxon>Entelegynae</taxon>
        <taxon>Araneoidea</taxon>
        <taxon>Nephilidae</taxon>
        <taxon>Trichonephila</taxon>
    </lineage>
</organism>
<name>A0A8X6SCY3_TRICX</name>
<accession>A0A8X6SCY3</accession>
<dbReference type="GO" id="GO:0034220">
    <property type="term" value="P:monoatomic ion transmembrane transport"/>
    <property type="evidence" value="ECO:0007669"/>
    <property type="project" value="UniProtKB-KW"/>
</dbReference>
<keyword evidence="2" id="KW-0406">Ion transport</keyword>
<evidence type="ECO:0000256" key="1">
    <source>
        <dbReference type="SAM" id="SignalP"/>
    </source>
</evidence>
<keyword evidence="2" id="KW-0407">Ion channel</keyword>
<keyword evidence="3" id="KW-1185">Reference proteome</keyword>
<feature type="chain" id="PRO_5036486550" evidence="1">
    <location>
        <begin position="17"/>
        <end position="233"/>
    </location>
</feature>
<dbReference type="AlphaFoldDB" id="A0A8X6SCY3"/>
<feature type="signal peptide" evidence="1">
    <location>
        <begin position="1"/>
        <end position="16"/>
    </location>
</feature>
<evidence type="ECO:0000313" key="2">
    <source>
        <dbReference type="EMBL" id="GFY11249.1"/>
    </source>
</evidence>
<dbReference type="Proteomes" id="UP000887159">
    <property type="component" value="Unassembled WGS sequence"/>
</dbReference>
<gene>
    <name evidence="2" type="primary">scnn1b-a</name>
    <name evidence="2" type="ORF">TNCV_4472351</name>
</gene>
<sequence length="233" mass="26251">MKRKNLFLLQILVVKQLEFPAVTVCSLNLIPKLFAKEAGLEYMEEMEKVLDSLPLYNISIPEKTRCLKDPLCYWSWFDDECYCSKSPCDTLYCYPDLNKSDEICACSMLLCQWNGTSEACFIAHDQGGITCVCRSSFEYPLHRPPPNKKPCVGSCSPKYPAVFFKSSISLLQNSLPLSDYKTHSAPNNKNVSSKCIETSSAPSFGEVLKSQTSSNDPGKLKFYSFHQAETENL</sequence>
<comment type="caution">
    <text evidence="2">The sequence shown here is derived from an EMBL/GenBank/DDBJ whole genome shotgun (WGS) entry which is preliminary data.</text>
</comment>
<keyword evidence="2" id="KW-0813">Transport</keyword>
<proteinExistence type="predicted"/>
<dbReference type="EMBL" id="BMAU01021304">
    <property type="protein sequence ID" value="GFY11249.1"/>
    <property type="molecule type" value="Genomic_DNA"/>
</dbReference>
<protein>
    <submittedName>
        <fullName evidence="2">Amiloride-sensitive sodium channel subunit beta</fullName>
    </submittedName>
</protein>